<dbReference type="GeneID" id="31357099"/>
<dbReference type="Gene3D" id="1.25.40.20">
    <property type="entry name" value="Ankyrin repeat-containing domain"/>
    <property type="match status" value="2"/>
</dbReference>
<comment type="caution">
    <text evidence="1">The sequence shown here is derived from an EMBL/GenBank/DDBJ whole genome shotgun (WGS) entry which is preliminary data.</text>
</comment>
<dbReference type="InterPro" id="IPR002110">
    <property type="entry name" value="Ankyrin_rpt"/>
</dbReference>
<dbReference type="EMBL" id="ADBJ01000008">
    <property type="protein sequence ID" value="EFA84580.1"/>
    <property type="molecule type" value="Genomic_DNA"/>
</dbReference>
<dbReference type="PANTHER" id="PTHR46586:SF3">
    <property type="entry name" value="ANKYRIN REPEAT-CONTAINING PROTEIN"/>
    <property type="match status" value="1"/>
</dbReference>
<accession>D3AZV6</accession>
<evidence type="ECO:0000313" key="1">
    <source>
        <dbReference type="EMBL" id="EFA84580.1"/>
    </source>
</evidence>
<name>D3AZV6_HETP5</name>
<dbReference type="Proteomes" id="UP000001396">
    <property type="component" value="Unassembled WGS sequence"/>
</dbReference>
<keyword evidence="2" id="KW-1185">Reference proteome</keyword>
<organism evidence="1 2">
    <name type="scientific">Heterostelium pallidum (strain ATCC 26659 / Pp 5 / PN500)</name>
    <name type="common">Cellular slime mold</name>
    <name type="synonym">Polysphondylium pallidum</name>
    <dbReference type="NCBI Taxonomy" id="670386"/>
    <lineage>
        <taxon>Eukaryota</taxon>
        <taxon>Amoebozoa</taxon>
        <taxon>Evosea</taxon>
        <taxon>Eumycetozoa</taxon>
        <taxon>Dictyostelia</taxon>
        <taxon>Acytosteliales</taxon>
        <taxon>Acytosteliaceae</taxon>
        <taxon>Heterostelium</taxon>
    </lineage>
</organism>
<dbReference type="Pfam" id="PF13637">
    <property type="entry name" value="Ank_4"/>
    <property type="match status" value="1"/>
</dbReference>
<evidence type="ECO:0000313" key="2">
    <source>
        <dbReference type="Proteomes" id="UP000001396"/>
    </source>
</evidence>
<dbReference type="InterPro" id="IPR036770">
    <property type="entry name" value="Ankyrin_rpt-contain_sf"/>
</dbReference>
<dbReference type="PANTHER" id="PTHR46586">
    <property type="entry name" value="ANKYRIN REPEAT-CONTAINING PROTEIN"/>
    <property type="match status" value="1"/>
</dbReference>
<dbReference type="InParanoid" id="D3AZV6"/>
<evidence type="ECO:0008006" key="3">
    <source>
        <dbReference type="Google" id="ProtNLM"/>
    </source>
</evidence>
<dbReference type="AlphaFoldDB" id="D3AZV6"/>
<proteinExistence type="predicted"/>
<protein>
    <recommendedName>
        <fullName evidence="3">Ankyrin repeat-containing protein</fullName>
    </recommendedName>
</protein>
<dbReference type="SUPFAM" id="SSF48403">
    <property type="entry name" value="Ankyrin repeat"/>
    <property type="match status" value="1"/>
</dbReference>
<reference evidence="1 2" key="1">
    <citation type="journal article" date="2011" name="Genome Res.">
        <title>Phylogeny-wide analysis of social amoeba genomes highlights ancient origins for complex intercellular communication.</title>
        <authorList>
            <person name="Heidel A.J."/>
            <person name="Lawal H.M."/>
            <person name="Felder M."/>
            <person name="Schilde C."/>
            <person name="Helps N.R."/>
            <person name="Tunggal B."/>
            <person name="Rivero F."/>
            <person name="John U."/>
            <person name="Schleicher M."/>
            <person name="Eichinger L."/>
            <person name="Platzer M."/>
            <person name="Noegel A.A."/>
            <person name="Schaap P."/>
            <person name="Gloeckner G."/>
        </authorList>
    </citation>
    <scope>NUCLEOTIDE SEQUENCE [LARGE SCALE GENOMIC DNA]</scope>
    <source>
        <strain evidence="2">ATCC 26659 / Pp 5 / PN500</strain>
    </source>
</reference>
<gene>
    <name evidence="1" type="ORF">PPL_01570</name>
</gene>
<sequence>MIICKKNNKHVEYGSFLVDNQLFDKVDFSVRVKNIRNWSIKALQFVVEKYSDQIELFLELFDRYDTNRSLPPLPFNNTVLSTAIRYATTTDFELVKQLFNRYPYSIDANTYGEAAACGRIDILKYLLINHPAAPNIGKQAVISACKFNQLESLKFLDHYEKKKLDELSMFPIEKIVRFNVEAMDMAVKSGATECFNYLMENRSEGCTHRSIDHAAEIGSVSLIKKLRSNYPDLCCSTQGFSVAAENGHLETIKYLLDNRIVQGQGYSQSQAVTKSTNRLPIFKYLVEEARQPFHIVTAEMIIRCQLEFLEYLFSNKDRFKNQIHTGMQHMVLGAVIANRLDFLEYINKQKPLKSYLSELNILPVHILRTENVEITKFFLRISPSIFPKVMTSSVNFSDPKKLYQVVTTLSEHNITFNPNVAREYVCQVSVEMFQHFEKKYKFSSRGSHYIDLAATKGNLELCRYLYEQGYPVGKQVIDYACIGNHFDCLKYFLDVVFKEPLTDPWVINYAIQSDNLELVKYMANRFPLLHPTINGINEAIKKNNIAMLEFLIDRYQYQLSLMDHSSKFTLYFNDDLNSDIIHCVCTKIPYLFELSSDSLHNIVRKSSNFDSIIILLHTFKPKLSQQLLEQVESLDTLNFLLTNSDPIPNHWISSLINYADLFTLYHISNYLSLYQTKQ</sequence>
<dbReference type="RefSeq" id="XP_020436693.1">
    <property type="nucleotide sequence ID" value="XM_020572576.1"/>
</dbReference>
<dbReference type="InterPro" id="IPR052050">
    <property type="entry name" value="SecEffector_AnkRepeat"/>
</dbReference>